<evidence type="ECO:0000313" key="5">
    <source>
        <dbReference type="Proteomes" id="UP000289166"/>
    </source>
</evidence>
<dbReference type="GO" id="GO:0009245">
    <property type="term" value="P:lipid A biosynthetic process"/>
    <property type="evidence" value="ECO:0007669"/>
    <property type="project" value="TreeGrafter"/>
</dbReference>
<dbReference type="CDD" id="cd07385">
    <property type="entry name" value="MPP_YkuE_C"/>
    <property type="match status" value="1"/>
</dbReference>
<dbReference type="GO" id="GO:0008758">
    <property type="term" value="F:UDP-2,3-diacylglucosamine hydrolase activity"/>
    <property type="evidence" value="ECO:0007669"/>
    <property type="project" value="TreeGrafter"/>
</dbReference>
<gene>
    <name evidence="4" type="ORF">EFD62_09825</name>
</gene>
<organism evidence="4 5">
    <name type="scientific">Acetivibrio mesophilus</name>
    <dbReference type="NCBI Taxonomy" id="2487273"/>
    <lineage>
        <taxon>Bacteria</taxon>
        <taxon>Bacillati</taxon>
        <taxon>Bacillota</taxon>
        <taxon>Clostridia</taxon>
        <taxon>Eubacteriales</taxon>
        <taxon>Oscillospiraceae</taxon>
        <taxon>Acetivibrio</taxon>
    </lineage>
</organism>
<evidence type="ECO:0000256" key="1">
    <source>
        <dbReference type="ARBA" id="ARBA00022723"/>
    </source>
</evidence>
<dbReference type="GO" id="GO:0046872">
    <property type="term" value="F:metal ion binding"/>
    <property type="evidence" value="ECO:0007669"/>
    <property type="project" value="UniProtKB-KW"/>
</dbReference>
<protein>
    <submittedName>
        <fullName evidence="4">Metallophosphoesterase</fullName>
    </submittedName>
</protein>
<reference evidence="5" key="1">
    <citation type="submission" date="2018-11" db="EMBL/GenBank/DDBJ databases">
        <title>Genome sequencing of a novel mesophilic and cellulolytic organism within the genus Hungateiclostridium.</title>
        <authorList>
            <person name="Rettenmaier R."/>
            <person name="Liebl W."/>
            <person name="Zverlov V."/>
        </authorList>
    </citation>
    <scope>NUCLEOTIDE SEQUENCE [LARGE SCALE GENOMIC DNA]</scope>
    <source>
        <strain evidence="5">N2K1</strain>
    </source>
</reference>
<evidence type="ECO:0000256" key="2">
    <source>
        <dbReference type="ARBA" id="ARBA00022801"/>
    </source>
</evidence>
<keyword evidence="1" id="KW-0479">Metal-binding</keyword>
<dbReference type="PANTHER" id="PTHR31302">
    <property type="entry name" value="TRANSMEMBRANE PROTEIN WITH METALLOPHOSPHOESTERASE DOMAIN-RELATED"/>
    <property type="match status" value="1"/>
</dbReference>
<dbReference type="OrthoDB" id="9780884at2"/>
<dbReference type="InterPro" id="IPR004843">
    <property type="entry name" value="Calcineurin-like_PHP"/>
</dbReference>
<dbReference type="PANTHER" id="PTHR31302:SF31">
    <property type="entry name" value="PHOSPHODIESTERASE YAEI"/>
    <property type="match status" value="1"/>
</dbReference>
<evidence type="ECO:0000313" key="4">
    <source>
        <dbReference type="EMBL" id="RXE58927.1"/>
    </source>
</evidence>
<comment type="caution">
    <text evidence="4">The sequence shown here is derived from an EMBL/GenBank/DDBJ whole genome shotgun (WGS) entry which is preliminary data.</text>
</comment>
<keyword evidence="5" id="KW-1185">Reference proteome</keyword>
<dbReference type="Gene3D" id="3.60.21.10">
    <property type="match status" value="1"/>
</dbReference>
<dbReference type="GO" id="GO:0016020">
    <property type="term" value="C:membrane"/>
    <property type="evidence" value="ECO:0007669"/>
    <property type="project" value="GOC"/>
</dbReference>
<dbReference type="Pfam" id="PF00149">
    <property type="entry name" value="Metallophos"/>
    <property type="match status" value="1"/>
</dbReference>
<name>A0A4Q0I530_9FIRM</name>
<dbReference type="AlphaFoldDB" id="A0A4Q0I530"/>
<evidence type="ECO:0000259" key="3">
    <source>
        <dbReference type="Pfam" id="PF00149"/>
    </source>
</evidence>
<dbReference type="InterPro" id="IPR029052">
    <property type="entry name" value="Metallo-depent_PP-like"/>
</dbReference>
<dbReference type="SUPFAM" id="SSF56300">
    <property type="entry name" value="Metallo-dependent phosphatases"/>
    <property type="match status" value="1"/>
</dbReference>
<sequence length="289" mass="32868">MKIKRKKILIVVLLLIIIAAVRVYYGNNFIEVSQYTVSSNEIPTSFKGFKILQLSDLHSKSFGDNNNRLVKKIISENPDIVVMTGDMVNAKDTDFEVFISFAEQISKRFDVYYIVGNHEQNLNDNKKKILIGKLNEVGIKVLDNEKVAISRGQDSINLYGLWFNLRYYKDLSNEYTKDVFFGTDQIQTILGSLDTDAYNILLTHNPLYADTYSDWGVDLTLSGHIHGGMIRIPFVGGLLSPEREFFPKYDRGEYQINGKTLIVNRGLGNGDFGIRVFNQPEISVIMLSN</sequence>
<proteinExistence type="predicted"/>
<dbReference type="Proteomes" id="UP000289166">
    <property type="component" value="Unassembled WGS sequence"/>
</dbReference>
<feature type="domain" description="Calcineurin-like phosphoesterase" evidence="3">
    <location>
        <begin position="49"/>
        <end position="227"/>
    </location>
</feature>
<dbReference type="RefSeq" id="WP_128706045.1">
    <property type="nucleotide sequence ID" value="NZ_RLII01000011.1"/>
</dbReference>
<keyword evidence="2" id="KW-0378">Hydrolase</keyword>
<accession>A0A4Q0I530</accession>
<dbReference type="InterPro" id="IPR051158">
    <property type="entry name" value="Metallophosphoesterase_sf"/>
</dbReference>
<dbReference type="EMBL" id="RLII01000011">
    <property type="protein sequence ID" value="RXE58927.1"/>
    <property type="molecule type" value="Genomic_DNA"/>
</dbReference>